<protein>
    <submittedName>
        <fullName evidence="1">Uncharacterized protein</fullName>
    </submittedName>
</protein>
<dbReference type="EMBL" id="GBEZ01012376">
    <property type="protein sequence ID" value="JAC73505.1"/>
    <property type="molecule type" value="Transcribed_RNA"/>
</dbReference>
<gene>
    <name evidence="1" type="ORF">TSPGSL018_28740</name>
</gene>
<feature type="non-terminal residue" evidence="1">
    <location>
        <position position="1"/>
    </location>
</feature>
<name>A0A061RS30_9CHLO</name>
<organism evidence="1">
    <name type="scientific">Tetraselmis sp. GSL018</name>
    <dbReference type="NCBI Taxonomy" id="582737"/>
    <lineage>
        <taxon>Eukaryota</taxon>
        <taxon>Viridiplantae</taxon>
        <taxon>Chlorophyta</taxon>
        <taxon>core chlorophytes</taxon>
        <taxon>Chlorodendrophyceae</taxon>
        <taxon>Chlorodendrales</taxon>
        <taxon>Chlorodendraceae</taxon>
        <taxon>Tetraselmis</taxon>
    </lineage>
</organism>
<proteinExistence type="predicted"/>
<reference evidence="1" key="1">
    <citation type="submission" date="2014-05" db="EMBL/GenBank/DDBJ databases">
        <title>The transcriptome of the halophilic microalga Tetraselmis sp. GSL018 isolated from the Great Salt Lake, Utah.</title>
        <authorList>
            <person name="Jinkerson R.E."/>
            <person name="D'Adamo S."/>
            <person name="Posewitz M.C."/>
        </authorList>
    </citation>
    <scope>NUCLEOTIDE SEQUENCE</scope>
    <source>
        <strain evidence="1">GSL018</strain>
    </source>
</reference>
<sequence length="31" mass="3447">VPILQCADFLHKGSQTQQAGHLLWAETPQTK</sequence>
<dbReference type="AlphaFoldDB" id="A0A061RS30"/>
<accession>A0A061RS30</accession>
<evidence type="ECO:0000313" key="1">
    <source>
        <dbReference type="EMBL" id="JAC73505.1"/>
    </source>
</evidence>